<dbReference type="Pfam" id="PF22731">
    <property type="entry name" value="NCH4"/>
    <property type="match status" value="1"/>
</dbReference>
<sequence length="851" mass="96943">MGYRRLNLSRLGCAILIGISLSLLMNRNTWSQEAIAPNIQPYIDQLNDDNPSNDKEAIQKIKKTNDIDGLIIILNRGQLRDSQAAIKVLGEIGPSAKKAVQPLTKVLQDDQKDVKSRWFAARTLGQIGSEAKAAVKPLIQELKTNQYQPIVFYSIHALMQISPTEPETVEAVIYTLENYDDDDVRLRATSAIASAIEKIESSERLNKTLVKLKKLTNKTNNWQVRLGAAHSLGSSGRDVKLAVETLINLLQETDEEVLKKSLESLKKIANLLPSRAPLLISQERKDAISGLETVLKFFQDNQDKFSKIEEINQLEVDLKNTLTIIKKTTPNLPFEIIVNLIATHRTISIPLFVLFLWFLSISFLFLINPIQLLRINNFLQRYTDIPLPEILGGIKISLRKFLFDIHYHPRVLDEWVKLKIDKANHEFEKKPTVEQRKVHIRIPVDIGKKSISQLTGKDLQRNFAEQKECILIYGEGGSGKTSLACQIAHWAMSNIPEERLCKHQMLPILLEEELNFEVKKGKKVFLEAIRGALRDLVDEEDTLSEELLEQLLRKRRLLVIVDRFSEMSETTRNQIRPELPDFPVNALVVTSRRDESLGSVNKTTIKLKPIEGNRLSDFMDTYLVHRGKRDLFDNQEFFEGCSKLSAMAGNSHMTVMLAKLYAEQMIAVKTNEILDDLPSNIPDIMLYYLSGLNNIAENHLDNPSVHRDAKVVAWECIRQKYQPGRATRDIVIAQLAQLGGDEPEARLKYLEYRLGIIKTIKPEENEIRYSLDPLAEYLASLYLVDTYQDNGNLWRDFLTQVHTLSGQPNSSVGFLKALHECCLAKKDKVQIPDFFLEELVSIIDYLDADYS</sequence>
<protein>
    <submittedName>
        <fullName evidence="5">PBS lyase HEAT-like repeat</fullName>
    </submittedName>
</protein>
<dbReference type="GO" id="GO:0016491">
    <property type="term" value="F:oxidoreductase activity"/>
    <property type="evidence" value="ECO:0007669"/>
    <property type="project" value="TreeGrafter"/>
</dbReference>
<dbReference type="HOGENOM" id="CLU_013385_0_0_3"/>
<dbReference type="Gene3D" id="3.40.50.300">
    <property type="entry name" value="P-loop containing nucleotide triphosphate hydrolases"/>
    <property type="match status" value="1"/>
</dbReference>
<dbReference type="eggNOG" id="COG5635">
    <property type="taxonomic scope" value="Bacteria"/>
</dbReference>
<dbReference type="eggNOG" id="COG1413">
    <property type="taxonomic scope" value="Bacteria"/>
</dbReference>
<keyword evidence="2" id="KW-0605">Phycobilisome</keyword>
<dbReference type="Gene3D" id="1.25.10.10">
    <property type="entry name" value="Leucine-rich Repeat Variant"/>
    <property type="match status" value="2"/>
</dbReference>
<dbReference type="GO" id="GO:0030089">
    <property type="term" value="C:phycobilisome"/>
    <property type="evidence" value="ECO:0007669"/>
    <property type="project" value="UniProtKB-KW"/>
</dbReference>
<dbReference type="InterPro" id="IPR007111">
    <property type="entry name" value="NACHT_NTPase"/>
</dbReference>
<dbReference type="AlphaFoldDB" id="Q10WJ2"/>
<organism evidence="5">
    <name type="scientific">Trichodesmium erythraeum (strain IMS101)</name>
    <dbReference type="NCBI Taxonomy" id="203124"/>
    <lineage>
        <taxon>Bacteria</taxon>
        <taxon>Bacillati</taxon>
        <taxon>Cyanobacteriota</taxon>
        <taxon>Cyanophyceae</taxon>
        <taxon>Oscillatoriophycideae</taxon>
        <taxon>Oscillatoriales</taxon>
        <taxon>Microcoleaceae</taxon>
        <taxon>Trichodesmium</taxon>
    </lineage>
</organism>
<dbReference type="InterPro" id="IPR054589">
    <property type="entry name" value="NCH4"/>
</dbReference>
<dbReference type="KEGG" id="ter:Tery_4394"/>
<dbReference type="SUPFAM" id="SSF52540">
    <property type="entry name" value="P-loop containing nucleoside triphosphate hydrolases"/>
    <property type="match status" value="1"/>
</dbReference>
<evidence type="ECO:0000259" key="4">
    <source>
        <dbReference type="PROSITE" id="PS50837"/>
    </source>
</evidence>
<dbReference type="PROSITE" id="PS50837">
    <property type="entry name" value="NACHT"/>
    <property type="match status" value="1"/>
</dbReference>
<dbReference type="OrthoDB" id="437410at2"/>
<evidence type="ECO:0000256" key="3">
    <source>
        <dbReference type="SAM" id="Phobius"/>
    </source>
</evidence>
<feature type="transmembrane region" description="Helical" evidence="3">
    <location>
        <begin position="347"/>
        <end position="367"/>
    </location>
</feature>
<dbReference type="PANTHER" id="PTHR12697">
    <property type="entry name" value="PBS LYASE HEAT-LIKE PROTEIN"/>
    <property type="match status" value="1"/>
</dbReference>
<dbReference type="SUPFAM" id="SSF48371">
    <property type="entry name" value="ARM repeat"/>
    <property type="match status" value="1"/>
</dbReference>
<evidence type="ECO:0000256" key="2">
    <source>
        <dbReference type="ARBA" id="ARBA00022738"/>
    </source>
</evidence>
<keyword evidence="1" id="KW-0042">Antenna complex</keyword>
<dbReference type="EMBL" id="CP000393">
    <property type="protein sequence ID" value="ABG53382.1"/>
    <property type="molecule type" value="Genomic_DNA"/>
</dbReference>
<dbReference type="InterPro" id="IPR004155">
    <property type="entry name" value="PBS_lyase_HEAT"/>
</dbReference>
<keyword evidence="3" id="KW-1133">Transmembrane helix</keyword>
<keyword evidence="5" id="KW-0456">Lyase</keyword>
<dbReference type="InterPro" id="IPR016024">
    <property type="entry name" value="ARM-type_fold"/>
</dbReference>
<proteinExistence type="predicted"/>
<keyword evidence="3" id="KW-0812">Transmembrane</keyword>
<dbReference type="GO" id="GO:0016829">
    <property type="term" value="F:lyase activity"/>
    <property type="evidence" value="ECO:0007669"/>
    <property type="project" value="UniProtKB-KW"/>
</dbReference>
<name>Q10WJ2_TRIEI</name>
<dbReference type="SMART" id="SM00567">
    <property type="entry name" value="EZ_HEAT"/>
    <property type="match status" value="3"/>
</dbReference>
<keyword evidence="3" id="KW-0472">Membrane</keyword>
<dbReference type="STRING" id="203124.Tery_4394"/>
<gene>
    <name evidence="5" type="ordered locus">Tery_4394</name>
</gene>
<evidence type="ECO:0000313" key="5">
    <source>
        <dbReference type="EMBL" id="ABG53382.1"/>
    </source>
</evidence>
<dbReference type="PANTHER" id="PTHR12697:SF5">
    <property type="entry name" value="DEOXYHYPUSINE HYDROXYLASE"/>
    <property type="match status" value="1"/>
</dbReference>
<dbReference type="RefSeq" id="WP_011613708.1">
    <property type="nucleotide sequence ID" value="NC_008312.1"/>
</dbReference>
<feature type="domain" description="NACHT" evidence="4">
    <location>
        <begin position="468"/>
        <end position="592"/>
    </location>
</feature>
<reference evidence="5" key="1">
    <citation type="submission" date="2006-06" db="EMBL/GenBank/DDBJ databases">
        <title>Complete sequence of Trichodesmium erythraeum IMS101.</title>
        <authorList>
            <consortium name="US DOE Joint Genome Institute"/>
            <person name="Copeland A."/>
            <person name="Lucas S."/>
            <person name="Lapidus A."/>
            <person name="Barry K."/>
            <person name="Detter J.C."/>
            <person name="Glavina del Rio T."/>
            <person name="Hammon N."/>
            <person name="Israni S."/>
            <person name="Dalin E."/>
            <person name="Tice H."/>
            <person name="Pitluck S."/>
            <person name="Kiss H."/>
            <person name="Munk A.C."/>
            <person name="Brettin T."/>
            <person name="Bruce D."/>
            <person name="Han C."/>
            <person name="Tapia R."/>
            <person name="Gilna P."/>
            <person name="Schmutz J."/>
            <person name="Larimer F."/>
            <person name="Land M."/>
            <person name="Hauser L."/>
            <person name="Kyrpides N."/>
            <person name="Kim E."/>
            <person name="Richardson P."/>
        </authorList>
    </citation>
    <scope>NUCLEOTIDE SEQUENCE [LARGE SCALE GENOMIC DNA]</scope>
    <source>
        <strain evidence="5">IMS101</strain>
    </source>
</reference>
<evidence type="ECO:0000256" key="1">
    <source>
        <dbReference type="ARBA" id="ARBA00022549"/>
    </source>
</evidence>
<dbReference type="InterPro" id="IPR011989">
    <property type="entry name" value="ARM-like"/>
</dbReference>
<dbReference type="eggNOG" id="COG0370">
    <property type="taxonomic scope" value="Bacteria"/>
</dbReference>
<accession>Q10WJ2</accession>
<dbReference type="InterPro" id="IPR027417">
    <property type="entry name" value="P-loop_NTPase"/>
</dbReference>